<organism evidence="1 2">
    <name type="scientific">Candidatus Wallbacteria bacterium HGW-Wallbacteria-1</name>
    <dbReference type="NCBI Taxonomy" id="2013854"/>
    <lineage>
        <taxon>Bacteria</taxon>
        <taxon>Candidatus Walliibacteriota</taxon>
    </lineage>
</organism>
<dbReference type="AlphaFoldDB" id="A0A2N1PQG1"/>
<evidence type="ECO:0000313" key="1">
    <source>
        <dbReference type="EMBL" id="PKK90581.1"/>
    </source>
</evidence>
<sequence>MKASWFTDRVEPLRQLTMNLRALADGEGDNIAIMGQRKIGKTEVLKKFVNEAEGFSGVVVCYVNFQAIISSIEVFATRYIGKILHKALQVSGKNFPEELGWTDLKLMAAEAGSNISGYVNNFLSIVEEGDGRRLLQIFEMAINFPQFLAIDRNLRFMMVIDEFHEVKNLTTFKELKHIDRILHSLFLGHSEVRYLVSASQIDMATAFLNSPRSPLFTFFKVRDLSPFSRQDTYDLVQKIFKSSNGVRFQPEVLPRIYRLSLGQPFTITAICREAVNIGIYTGQPIDSAMVDKAFSLELLSSEGRIFLLCDYILHFALSSVKGGNTLRSIILILSERDGLLLKDIAKAMSRPPGQVRGYLLLLLKTDVICRRGNRYYFTNPLLRFWVALREKYFRYSYGIDDSIVSDLVAEYEREYLLPSPGGFPARAAVAMTLEEKAPLQGLEIFLDEQIEFPAMGGYSSFVEMDHTGMITGIPGIIELDFIAPLIDRQPVINRETGIASTPLMACEIHDGDLPATEKDVLILLRKIDFLNRSGLGHAQFIWFVSIRGFTASAIEMARSRNIHMSAQPFLENSGLGDFL</sequence>
<evidence type="ECO:0008006" key="3">
    <source>
        <dbReference type="Google" id="ProtNLM"/>
    </source>
</evidence>
<reference evidence="1 2" key="1">
    <citation type="journal article" date="2017" name="ISME J.">
        <title>Potential for microbial H2 and metal transformations associated with novel bacteria and archaea in deep terrestrial subsurface sediments.</title>
        <authorList>
            <person name="Hernsdorf A.W."/>
            <person name="Amano Y."/>
            <person name="Miyakawa K."/>
            <person name="Ise K."/>
            <person name="Suzuki Y."/>
            <person name="Anantharaman K."/>
            <person name="Probst A."/>
            <person name="Burstein D."/>
            <person name="Thomas B.C."/>
            <person name="Banfield J.F."/>
        </authorList>
    </citation>
    <scope>NUCLEOTIDE SEQUENCE [LARGE SCALE GENOMIC DNA]</scope>
    <source>
        <strain evidence="1">HGW-Wallbacteria-1</strain>
    </source>
</reference>
<name>A0A2N1PQG1_9BACT</name>
<protein>
    <recommendedName>
        <fullName evidence="3">ATPase domain-containing protein</fullName>
    </recommendedName>
</protein>
<evidence type="ECO:0000313" key="2">
    <source>
        <dbReference type="Proteomes" id="UP000233256"/>
    </source>
</evidence>
<dbReference type="InterPro" id="IPR027417">
    <property type="entry name" value="P-loop_NTPase"/>
</dbReference>
<dbReference type="PANTHER" id="PTHR34301">
    <property type="entry name" value="DNA-BINDING PROTEIN-RELATED"/>
    <property type="match status" value="1"/>
</dbReference>
<proteinExistence type="predicted"/>
<dbReference type="SUPFAM" id="SSF52540">
    <property type="entry name" value="P-loop containing nucleoside triphosphate hydrolases"/>
    <property type="match status" value="1"/>
</dbReference>
<gene>
    <name evidence="1" type="ORF">CVV64_09495</name>
</gene>
<accession>A0A2N1PQG1</accession>
<dbReference type="Gene3D" id="3.40.50.300">
    <property type="entry name" value="P-loop containing nucleotide triphosphate hydrolases"/>
    <property type="match status" value="1"/>
</dbReference>
<dbReference type="Proteomes" id="UP000233256">
    <property type="component" value="Unassembled WGS sequence"/>
</dbReference>
<dbReference type="EMBL" id="PGXC01000005">
    <property type="protein sequence ID" value="PKK90581.1"/>
    <property type="molecule type" value="Genomic_DNA"/>
</dbReference>
<dbReference type="PANTHER" id="PTHR34301:SF8">
    <property type="entry name" value="ATPASE DOMAIN-CONTAINING PROTEIN"/>
    <property type="match status" value="1"/>
</dbReference>
<comment type="caution">
    <text evidence="1">The sequence shown here is derived from an EMBL/GenBank/DDBJ whole genome shotgun (WGS) entry which is preliminary data.</text>
</comment>